<comment type="caution">
    <text evidence="1">The sequence shown here is derived from an EMBL/GenBank/DDBJ whole genome shotgun (WGS) entry which is preliminary data.</text>
</comment>
<name>A0A4Y2GE54_ARAVE</name>
<organism evidence="1 2">
    <name type="scientific">Araneus ventricosus</name>
    <name type="common">Orbweaver spider</name>
    <name type="synonym">Epeira ventricosa</name>
    <dbReference type="NCBI Taxonomy" id="182803"/>
    <lineage>
        <taxon>Eukaryota</taxon>
        <taxon>Metazoa</taxon>
        <taxon>Ecdysozoa</taxon>
        <taxon>Arthropoda</taxon>
        <taxon>Chelicerata</taxon>
        <taxon>Arachnida</taxon>
        <taxon>Araneae</taxon>
        <taxon>Araneomorphae</taxon>
        <taxon>Entelegynae</taxon>
        <taxon>Araneoidea</taxon>
        <taxon>Araneidae</taxon>
        <taxon>Araneus</taxon>
    </lineage>
</organism>
<reference evidence="1 2" key="1">
    <citation type="journal article" date="2019" name="Sci. Rep.">
        <title>Orb-weaving spider Araneus ventricosus genome elucidates the spidroin gene catalogue.</title>
        <authorList>
            <person name="Kono N."/>
            <person name="Nakamura H."/>
            <person name="Ohtoshi R."/>
            <person name="Moran D.A.P."/>
            <person name="Shinohara A."/>
            <person name="Yoshida Y."/>
            <person name="Fujiwara M."/>
            <person name="Mori M."/>
            <person name="Tomita M."/>
            <person name="Arakawa K."/>
        </authorList>
    </citation>
    <scope>NUCLEOTIDE SEQUENCE [LARGE SCALE GENOMIC DNA]</scope>
</reference>
<keyword evidence="2" id="KW-1185">Reference proteome</keyword>
<sequence length="99" mass="11266">MEKQAGVFTTFCLKSRQLLLHTYITHVDRLTQRVESARIDGDTLTPWKMPEIMFATGHGPFPTYLKRFSIRNSDSCVCGNLGIDLYTMLQATCLQPHTT</sequence>
<proteinExistence type="predicted"/>
<dbReference type="Proteomes" id="UP000499080">
    <property type="component" value="Unassembled WGS sequence"/>
</dbReference>
<dbReference type="EMBL" id="BGPR01001291">
    <property type="protein sequence ID" value="GBM50274.1"/>
    <property type="molecule type" value="Genomic_DNA"/>
</dbReference>
<dbReference type="OrthoDB" id="411823at2759"/>
<evidence type="ECO:0000313" key="2">
    <source>
        <dbReference type="Proteomes" id="UP000499080"/>
    </source>
</evidence>
<evidence type="ECO:0000313" key="1">
    <source>
        <dbReference type="EMBL" id="GBM50274.1"/>
    </source>
</evidence>
<dbReference type="AlphaFoldDB" id="A0A4Y2GE54"/>
<protein>
    <submittedName>
        <fullName evidence="1">Uncharacterized protein</fullName>
    </submittedName>
</protein>
<accession>A0A4Y2GE54</accession>
<gene>
    <name evidence="1" type="ORF">AVEN_228232_1</name>
</gene>